<evidence type="ECO:0000313" key="11">
    <source>
        <dbReference type="Proteomes" id="UP000515159"/>
    </source>
</evidence>
<keyword evidence="2" id="KW-0808">Transferase</keyword>
<dbReference type="Pfam" id="PF01841">
    <property type="entry name" value="Transglut_core"/>
    <property type="match status" value="1"/>
</dbReference>
<dbReference type="GeneID" id="117369429"/>
<evidence type="ECO:0000256" key="5">
    <source>
        <dbReference type="ARBA" id="ARBA00023315"/>
    </source>
</evidence>
<keyword evidence="11" id="KW-1185">Reference proteome</keyword>
<reference evidence="12" key="1">
    <citation type="submission" date="2025-08" db="UniProtKB">
        <authorList>
            <consortium name="RefSeq"/>
        </authorList>
    </citation>
    <scope>IDENTIFICATION</scope>
</reference>
<dbReference type="InterPro" id="IPR002931">
    <property type="entry name" value="Transglutaminase-like"/>
</dbReference>
<feature type="domain" description="Transglutaminase-like" evidence="10">
    <location>
        <begin position="263"/>
        <end position="354"/>
    </location>
</feature>
<dbReference type="EC" id="2.3.2.13" evidence="6"/>
<dbReference type="OrthoDB" id="437511at2759"/>
<comment type="cofactor">
    <cofactor evidence="9">
        <name>Ca(2+)</name>
        <dbReference type="ChEBI" id="CHEBI:29108"/>
    </cofactor>
    <text evidence="9">Binds 1 Ca(2+) ion per subunit.</text>
</comment>
<proteinExistence type="inferred from homology"/>
<keyword evidence="4 9" id="KW-0106">Calcium</keyword>
<sequence>MAALQVSRVGLNHGSNKKSHCTNYYRSDELIVRRGQSFLINLTCNRALQSKERIIFTATTGPRPSEQANTKLVFSLDGSGNGSWSATLQSTNGNTLNVLVGSSARASIGYYKLTAQVVSNGGNSTVTVGNFILLFNPWCSGDDVYLGNGPERSEYVLNDTGIIYQGTARSIGSRHWDYGQFESGILSICLALLDRSINCRRDPGSDAARRNDPVYVSRVLSAMVNSNNDNGVLLGKWKGNFSDGVAPSNWNGSVAILKRWYNSGPVKYGQCWVFAGVLCTVLRALGIPTRTVTNFESAHDTNRNLSIDEYVDPRGRTIDGGDSVWNFHVWNECWFIRRDLGGYFNGWQVLDATPQEPSEGIYCLGPTSVVAVREGYLDRRYDVAFVFAEVNGDRTKWIRYNNGSRKKVSYDKSSIGQRTCTKAVGSQGRVEITNTYKHPENSPKEREIYYNALKRLSGGSPGFRAMSSSSGGRCSTEFVRKPEISGTLSATGDLEFGKDVTMALNLRNEASVNTVLEVNTNASSIMYTGVSENEILNTSQSIALGPNEEKTIPIRIPYSQYEKSLTDGNMIKVTTVCEDNQEGRMLIERSFTLNNPPIVIELNEQAKVDKPVTVDIIFANPLNEDVSDCELVVEGSGLVEDQIITKVPSLKPKERSKCQVTITPYRSGIKQLMVDFSSDKIKNAKGYLLIDVAPDESEEHQEP</sequence>
<dbReference type="GO" id="GO:0046872">
    <property type="term" value="F:metal ion binding"/>
    <property type="evidence" value="ECO:0007669"/>
    <property type="project" value="UniProtKB-KW"/>
</dbReference>
<dbReference type="InParanoid" id="A0A6P8SV19"/>
<dbReference type="RefSeq" id="XP_033819893.1">
    <property type="nucleotide sequence ID" value="XM_033964002.1"/>
</dbReference>
<dbReference type="FunFam" id="2.60.40.10:FF:000171">
    <property type="entry name" value="protein-glutamine gamma-glutamyltransferase 6"/>
    <property type="match status" value="1"/>
</dbReference>
<comment type="similarity">
    <text evidence="1">Belongs to the transglutaminase superfamily. Transglutaminase family.</text>
</comment>
<feature type="active site" evidence="8">
    <location>
        <position position="271"/>
    </location>
</feature>
<dbReference type="FunCoup" id="A0A6P8SV19">
    <property type="interactions" value="314"/>
</dbReference>
<evidence type="ECO:0000256" key="4">
    <source>
        <dbReference type="ARBA" id="ARBA00022837"/>
    </source>
</evidence>
<dbReference type="SUPFAM" id="SSF54001">
    <property type="entry name" value="Cysteine proteinases"/>
    <property type="match status" value="1"/>
</dbReference>
<keyword evidence="3 9" id="KW-0479">Metal-binding</keyword>
<dbReference type="SUPFAM" id="SSF49309">
    <property type="entry name" value="Transglutaminase, two C-terminal domains"/>
    <property type="match status" value="2"/>
</dbReference>
<feature type="binding site" evidence="9">
    <location>
        <position position="393"/>
    </location>
    <ligand>
        <name>Ca(2+)</name>
        <dbReference type="ChEBI" id="CHEBI:29108"/>
    </ligand>
</feature>
<gene>
    <name evidence="12" type="primary">LOC117369429</name>
</gene>
<dbReference type="InterPro" id="IPR014756">
    <property type="entry name" value="Ig_E-set"/>
</dbReference>
<comment type="catalytic activity">
    <reaction evidence="7">
        <text>L-glutaminyl-[protein] + L-lysyl-[protein] = [protein]-L-lysyl-N(6)-5-L-glutamyl-[protein] + NH4(+)</text>
        <dbReference type="Rhea" id="RHEA:54816"/>
        <dbReference type="Rhea" id="RHEA-COMP:9752"/>
        <dbReference type="Rhea" id="RHEA-COMP:10207"/>
        <dbReference type="Rhea" id="RHEA-COMP:14005"/>
        <dbReference type="ChEBI" id="CHEBI:28938"/>
        <dbReference type="ChEBI" id="CHEBI:29969"/>
        <dbReference type="ChEBI" id="CHEBI:30011"/>
        <dbReference type="ChEBI" id="CHEBI:138370"/>
        <dbReference type="EC" id="2.3.2.13"/>
    </reaction>
</comment>
<dbReference type="InterPro" id="IPR013808">
    <property type="entry name" value="Transglutaminase_AS"/>
</dbReference>
<dbReference type="FunFam" id="2.60.40.10:FF:000278">
    <property type="entry name" value="Protein-glutamine gamma-glutamyltransferase 2"/>
    <property type="match status" value="1"/>
</dbReference>
<dbReference type="Proteomes" id="UP000515159">
    <property type="component" value="Chromosome 11"/>
</dbReference>
<dbReference type="InterPro" id="IPR036238">
    <property type="entry name" value="Transglutaminase_C_sf"/>
</dbReference>
<dbReference type="Gene3D" id="3.90.260.10">
    <property type="entry name" value="Transglutaminase-like"/>
    <property type="match status" value="1"/>
</dbReference>
<dbReference type="InterPro" id="IPR008958">
    <property type="entry name" value="Transglutaminase_C"/>
</dbReference>
<name>A0A6P8SV19_GEOSA</name>
<feature type="binding site" evidence="9">
    <location>
        <position position="440"/>
    </location>
    <ligand>
        <name>Ca(2+)</name>
        <dbReference type="ChEBI" id="CHEBI:29108"/>
    </ligand>
</feature>
<feature type="active site" evidence="8">
    <location>
        <position position="328"/>
    </location>
</feature>
<dbReference type="InterPro" id="IPR050779">
    <property type="entry name" value="Transglutaminase"/>
</dbReference>
<dbReference type="GO" id="GO:0003810">
    <property type="term" value="F:protein-glutamine gamma-glutamyltransferase activity"/>
    <property type="evidence" value="ECO:0007669"/>
    <property type="project" value="UniProtKB-EC"/>
</dbReference>
<dbReference type="Pfam" id="PF00927">
    <property type="entry name" value="Transglut_C"/>
    <property type="match status" value="2"/>
</dbReference>
<dbReference type="PROSITE" id="PS00547">
    <property type="entry name" value="TRANSGLUTAMINASES"/>
    <property type="match status" value="1"/>
</dbReference>
<dbReference type="InterPro" id="IPR001102">
    <property type="entry name" value="Transglutaminase_N"/>
</dbReference>
<dbReference type="InterPro" id="IPR038765">
    <property type="entry name" value="Papain-like_cys_pep_sf"/>
</dbReference>
<evidence type="ECO:0000256" key="3">
    <source>
        <dbReference type="ARBA" id="ARBA00022723"/>
    </source>
</evidence>
<organism evidence="11 12">
    <name type="scientific">Geotrypetes seraphini</name>
    <name type="common">Gaboon caecilian</name>
    <name type="synonym">Caecilia seraphini</name>
    <dbReference type="NCBI Taxonomy" id="260995"/>
    <lineage>
        <taxon>Eukaryota</taxon>
        <taxon>Metazoa</taxon>
        <taxon>Chordata</taxon>
        <taxon>Craniata</taxon>
        <taxon>Vertebrata</taxon>
        <taxon>Euteleostomi</taxon>
        <taxon>Amphibia</taxon>
        <taxon>Gymnophiona</taxon>
        <taxon>Geotrypetes</taxon>
    </lineage>
</organism>
<dbReference type="PIRSF" id="PIRSF000459">
    <property type="entry name" value="TGM_EBP42"/>
    <property type="match status" value="1"/>
</dbReference>
<dbReference type="InterPro" id="IPR013783">
    <property type="entry name" value="Ig-like_fold"/>
</dbReference>
<dbReference type="FunFam" id="3.90.260.10:FF:000001">
    <property type="entry name" value="Protein-glutamine gamma-glutamyltransferase 2"/>
    <property type="match status" value="1"/>
</dbReference>
<evidence type="ECO:0000256" key="7">
    <source>
        <dbReference type="ARBA" id="ARBA00051843"/>
    </source>
</evidence>
<feature type="active site" evidence="8">
    <location>
        <position position="351"/>
    </location>
</feature>
<dbReference type="SUPFAM" id="SSF81296">
    <property type="entry name" value="E set domains"/>
    <property type="match status" value="1"/>
</dbReference>
<evidence type="ECO:0000256" key="6">
    <source>
        <dbReference type="ARBA" id="ARBA00024222"/>
    </source>
</evidence>
<dbReference type="Pfam" id="PF00868">
    <property type="entry name" value="Transglut_N"/>
    <property type="match status" value="1"/>
</dbReference>
<dbReference type="FunFam" id="2.60.40.10:FF:000090">
    <property type="entry name" value="Protein-glutamine gamma-glutamyltransferase 2"/>
    <property type="match status" value="1"/>
</dbReference>
<keyword evidence="5" id="KW-0012">Acyltransferase</keyword>
<evidence type="ECO:0000313" key="12">
    <source>
        <dbReference type="RefSeq" id="XP_033819893.1"/>
    </source>
</evidence>
<dbReference type="Gene3D" id="2.60.40.10">
    <property type="entry name" value="Immunoglobulins"/>
    <property type="match status" value="3"/>
</dbReference>
<dbReference type="AlphaFoldDB" id="A0A6P8SV19"/>
<accession>A0A6P8SV19</accession>
<dbReference type="KEGG" id="gsh:117369429"/>
<evidence type="ECO:0000256" key="9">
    <source>
        <dbReference type="PIRSR" id="PIRSR000459-2"/>
    </source>
</evidence>
<dbReference type="InterPro" id="IPR036985">
    <property type="entry name" value="Transglutaminase-like_sf"/>
</dbReference>
<feature type="binding site" evidence="9">
    <location>
        <position position="391"/>
    </location>
    <ligand>
        <name>Ca(2+)</name>
        <dbReference type="ChEBI" id="CHEBI:29108"/>
    </ligand>
</feature>
<protein>
    <recommendedName>
        <fullName evidence="6">protein-glutamine gamma-glutamyltransferase</fullName>
        <ecNumber evidence="6">2.3.2.13</ecNumber>
    </recommendedName>
</protein>
<dbReference type="PANTHER" id="PTHR11590:SF36">
    <property type="entry name" value="PROTEIN-GLUTAMINE GAMMA-GLUTAMYLTRANSFERASE E"/>
    <property type="match status" value="1"/>
</dbReference>
<evidence type="ECO:0000256" key="8">
    <source>
        <dbReference type="PIRSR" id="PIRSR000459-1"/>
    </source>
</evidence>
<feature type="binding site" evidence="9">
    <location>
        <position position="445"/>
    </location>
    <ligand>
        <name>Ca(2+)</name>
        <dbReference type="ChEBI" id="CHEBI:29108"/>
    </ligand>
</feature>
<dbReference type="InterPro" id="IPR023608">
    <property type="entry name" value="Transglutaminase_animal"/>
</dbReference>
<evidence type="ECO:0000256" key="2">
    <source>
        <dbReference type="ARBA" id="ARBA00022679"/>
    </source>
</evidence>
<evidence type="ECO:0000256" key="1">
    <source>
        <dbReference type="ARBA" id="ARBA00005968"/>
    </source>
</evidence>
<dbReference type="PANTHER" id="PTHR11590">
    <property type="entry name" value="PROTEIN-GLUTAMINE GAMMA-GLUTAMYLTRANSFERASE"/>
    <property type="match status" value="1"/>
</dbReference>
<dbReference type="SMART" id="SM00460">
    <property type="entry name" value="TGc"/>
    <property type="match status" value="1"/>
</dbReference>
<evidence type="ECO:0000259" key="10">
    <source>
        <dbReference type="SMART" id="SM00460"/>
    </source>
</evidence>